<evidence type="ECO:0000313" key="2">
    <source>
        <dbReference type="Proteomes" id="UP000829447"/>
    </source>
</evidence>
<name>A0ACC5WTV4_PANGG</name>
<sequence length="434" mass="49935">MRLFTALLLLVLVFIVAEARSGKRLGREKSRGRSKLNLVKRFAGSCKEYIENGDKFLDCQDCHLTAVLLGWPEDIDHLLLAQNRIKVLRDNTFSHFRNLVSLDLQLNEISLIEEGAFSGLRKLTTLLLQHNHLQVVSEAMFLPMPRLRYLRLHDNPWTCNCQLDSLVRFLQVPSNRYMGNFAKCAEPTRLWGKQLKTLDPKLLCLPPMQAQIHLPRLHSDTTLLCHTRDSPKPMLDCRSRGLKAVPPDIPENTAKMDLAFNNITQLRPKEFVTIKDLKLLNLSSNSLERIDTAAFAGLLHLRELDLSNNSLHYFNYGVLEDLYYLRTLSLGGNPWICDYNIHYLIYWLKHHPAVEHTGLVCSEPEEFRGWPVENYVKTYNAECPKDKQVDLHRGTGPTVTTSQELMAEMEEEPDLLPSPLRKKGPNKFEIFRLS</sequence>
<gene>
    <name evidence="1" type="ORF">PGIGA_G00260370</name>
</gene>
<reference evidence="1 2" key="1">
    <citation type="journal article" date="2022" name="bioRxiv">
        <title>An ancient truncated duplication of the anti-Mullerian hormone receptor type 2 gene is a potential conserved master sex determinant in the Pangasiidae catfish family.</title>
        <authorList>
            <person name="Wen M."/>
            <person name="Pan Q."/>
            <person name="Jouanno E."/>
            <person name="Montfort J."/>
            <person name="Zahm M."/>
            <person name="Cabau C."/>
            <person name="Klopp C."/>
            <person name="Iampietro C."/>
            <person name="Roques C."/>
            <person name="Bouchez O."/>
            <person name="Castinel A."/>
            <person name="Donnadieu C."/>
            <person name="Parrinello H."/>
            <person name="Poncet C."/>
            <person name="Belmonte E."/>
            <person name="Gautier V."/>
            <person name="Avarre J.-C."/>
            <person name="Dugue R."/>
            <person name="Gustiano R."/>
            <person name="Ha T.T.T."/>
            <person name="Campet M."/>
            <person name="Sriphairoj K."/>
            <person name="Ribolli J."/>
            <person name="de Almeida F.L."/>
            <person name="Desvignes T."/>
            <person name="Postlethwait J.H."/>
            <person name="Bucao C.F."/>
            <person name="Robinson-Rechavi M."/>
            <person name="Bobe J."/>
            <person name="Herpin A."/>
            <person name="Guiguen Y."/>
        </authorList>
    </citation>
    <scope>NUCLEOTIDE SEQUENCE [LARGE SCALE GENOMIC DNA]</scope>
    <source>
        <strain evidence="1">YG-Dec2019</strain>
    </source>
</reference>
<protein>
    <submittedName>
        <fullName evidence="1">Uncharacterized protein</fullName>
    </submittedName>
</protein>
<accession>A0ACC5WTV4</accession>
<dbReference type="EMBL" id="CM040462">
    <property type="protein sequence ID" value="MCI4382189.1"/>
    <property type="molecule type" value="Genomic_DNA"/>
</dbReference>
<comment type="caution">
    <text evidence="1">The sequence shown here is derived from an EMBL/GenBank/DDBJ whole genome shotgun (WGS) entry which is preliminary data.</text>
</comment>
<keyword evidence="2" id="KW-1185">Reference proteome</keyword>
<organism evidence="1 2">
    <name type="scientific">Pangasianodon gigas</name>
    <name type="common">Mekong giant catfish</name>
    <name type="synonym">Pangasius gigas</name>
    <dbReference type="NCBI Taxonomy" id="30993"/>
    <lineage>
        <taxon>Eukaryota</taxon>
        <taxon>Metazoa</taxon>
        <taxon>Chordata</taxon>
        <taxon>Craniata</taxon>
        <taxon>Vertebrata</taxon>
        <taxon>Euteleostomi</taxon>
        <taxon>Actinopterygii</taxon>
        <taxon>Neopterygii</taxon>
        <taxon>Teleostei</taxon>
        <taxon>Ostariophysi</taxon>
        <taxon>Siluriformes</taxon>
        <taxon>Pangasiidae</taxon>
        <taxon>Pangasianodon</taxon>
    </lineage>
</organism>
<dbReference type="Proteomes" id="UP000829447">
    <property type="component" value="Linkage Group LG9"/>
</dbReference>
<evidence type="ECO:0000313" key="1">
    <source>
        <dbReference type="EMBL" id="MCI4382189.1"/>
    </source>
</evidence>
<proteinExistence type="predicted"/>